<keyword evidence="6" id="KW-0677">Repeat</keyword>
<keyword evidence="9" id="KW-0862">Zinc</keyword>
<evidence type="ECO:0000256" key="12">
    <source>
        <dbReference type="ARBA" id="ARBA00023125"/>
    </source>
</evidence>
<organism evidence="23 24">
    <name type="scientific">Dinothrombium tinctorium</name>
    <dbReference type="NCBI Taxonomy" id="1965070"/>
    <lineage>
        <taxon>Eukaryota</taxon>
        <taxon>Metazoa</taxon>
        <taxon>Ecdysozoa</taxon>
        <taxon>Arthropoda</taxon>
        <taxon>Chelicerata</taxon>
        <taxon>Arachnida</taxon>
        <taxon>Acari</taxon>
        <taxon>Acariformes</taxon>
        <taxon>Trombidiformes</taxon>
        <taxon>Prostigmata</taxon>
        <taxon>Anystina</taxon>
        <taxon>Parasitengona</taxon>
        <taxon>Trombidioidea</taxon>
        <taxon>Trombidiidae</taxon>
        <taxon>Dinothrombium</taxon>
    </lineage>
</organism>
<dbReference type="GO" id="GO:0006606">
    <property type="term" value="P:protein import into nucleus"/>
    <property type="evidence" value="ECO:0007669"/>
    <property type="project" value="TreeGrafter"/>
</dbReference>
<feature type="compositionally biased region" description="Low complexity" evidence="21">
    <location>
        <begin position="138"/>
        <end position="153"/>
    </location>
</feature>
<keyword evidence="7 20" id="KW-0863">Zinc-finger</keyword>
<keyword evidence="24" id="KW-1185">Reference proteome</keyword>
<dbReference type="EMBL" id="NCKU01003363">
    <property type="protein sequence ID" value="RWS07670.1"/>
    <property type="molecule type" value="Genomic_DNA"/>
</dbReference>
<evidence type="ECO:0000256" key="14">
    <source>
        <dbReference type="ARBA" id="ARBA00023136"/>
    </source>
</evidence>
<keyword evidence="10" id="KW-0653">Protein transport</keyword>
<feature type="region of interest" description="Disordered" evidence="21">
    <location>
        <begin position="1057"/>
        <end position="1114"/>
    </location>
</feature>
<sequence>MSQESSYKWKYKREKRRTTKPYERPKNESLLTTVTSTVKDVIPTWIKNMASFLVPSTSAENPVEESNSAARDGVGEEEEVNSVEVGNVDHSLRPFKNFEPHSTKESKSALNDSVTIESMPSTFAASKLRETTADEEGSSTTSNTASSTSGCSSLVPSHQDHMLQRLDLPLGKSSLESLRKELMKKTRDIGVVTESKQMDDSVVTNKQSFLWSSGNLKRKAEFNVSKFFSPTSVIPNEKKSPFYEGRTSFGGASSKRARLTASSPYLIGTQRIPSIMRVKVTESKNLESTLSSTAKRILASMEKFSSPLEDAKKMPVYKEPLPNNMIIKPLKKFAKPMSSTFSIFEPKSMNIEEPKSQANLSSNLTSFDANQSDKEQGAPGGGKIRTKISKFSGNKVSKNNMENETVTLPILDLDDNLNNEKLSAFTFHPPLLPNKPQKKLDNVSQSPVKFSKPIDAQVLAEEKDKTENIQTDSHSLKMLSKSKDICLNDTTNGNETVRFGEKLVNSNGNSSNWSCPRCMIQNPIEKLKCAACDAFKPGAEIFSTEKVDSTDSWKCMFCLIDNDGSKCIRCGKFNSKVNKQHQINEDVHKNNLTSVKNDITLTNSGWGKKFAPPSDTWECDTCLVRNKSSDSKCVACETPKSSPKSNSEINQVYSGYKFSSVDTNSNIPVFKFGIPAEEKSLQSETENKTATSSPKKVSFNLQSEGGFGGFSKTSPTFSLTTSSSGSAPASTTTTNSSFTFGSLSSPKSDEKTTGPQSSINLTPAPDTVKTPSTTESLVFEPKDLKDTTPKTSVSDTLLKTGDLNKINKPEIPVSNSVFTFGSTSIKSDDSTKKADEEKPKENIVTSSTGTSKSETSIGATFTNTSTNAATTTPSLFATTTASQPAFKFPFGSSSLANTPLNSSNNASIETTKAPTSVTSTISPFTFGSGVVKTTSSESATAFATEPASQTASTKSGAFQFTFGTKSSLNNPTFPSTNVATLPTATPNTAVATTSTSGFSFGSSLAASKGMNSNFTFGSTSQPLVTTSATSAFNFNDKPATSSAFSFASSAKPSLQPSNAFSFGQSQSQPSTFAPPQPQPTTTAGASPFIFGSQPVTTSMNTMPPPAFNFNNTNSTLGNDFKSNSFAQNSLATSKFQFGQANQPPQPGLSFGASSSQPPLIPQPVMPSMNFSTTPNFNFGGQNSSSQPGAVFQFAATTTDGSISSVSATRNIKKAKRRLEENIDAVLLNETWLNDSISDCLILENFTIFRRDRQTRAGGVLIGVKSLYPSHI</sequence>
<evidence type="ECO:0000256" key="19">
    <source>
        <dbReference type="ARBA" id="ARBA00079437"/>
    </source>
</evidence>
<dbReference type="GO" id="GO:0051028">
    <property type="term" value="P:mRNA transport"/>
    <property type="evidence" value="ECO:0007669"/>
    <property type="project" value="UniProtKB-KW"/>
</dbReference>
<evidence type="ECO:0000256" key="8">
    <source>
        <dbReference type="ARBA" id="ARBA00022816"/>
    </source>
</evidence>
<dbReference type="GO" id="GO:0008270">
    <property type="term" value="F:zinc ion binding"/>
    <property type="evidence" value="ECO:0007669"/>
    <property type="project" value="UniProtKB-KW"/>
</dbReference>
<evidence type="ECO:0000259" key="22">
    <source>
        <dbReference type="PROSITE" id="PS50199"/>
    </source>
</evidence>
<dbReference type="InterPro" id="IPR026054">
    <property type="entry name" value="Nucleoporin"/>
</dbReference>
<evidence type="ECO:0000313" key="24">
    <source>
        <dbReference type="Proteomes" id="UP000285301"/>
    </source>
</evidence>
<evidence type="ECO:0000256" key="15">
    <source>
        <dbReference type="ARBA" id="ARBA00023242"/>
    </source>
</evidence>
<feature type="region of interest" description="Disordered" evidence="21">
    <location>
        <begin position="367"/>
        <end position="387"/>
    </location>
</feature>
<dbReference type="InterPro" id="IPR001876">
    <property type="entry name" value="Znf_RanBP2"/>
</dbReference>
<dbReference type="Proteomes" id="UP000285301">
    <property type="component" value="Unassembled WGS sequence"/>
</dbReference>
<feature type="compositionally biased region" description="Polar residues" evidence="21">
    <location>
        <begin position="56"/>
        <end position="69"/>
    </location>
</feature>
<feature type="domain" description="RanBP2-type" evidence="22">
    <location>
        <begin position="509"/>
        <end position="538"/>
    </location>
</feature>
<dbReference type="PANTHER" id="PTHR23193">
    <property type="entry name" value="NUCLEAR PORE COMPLEX PROTEIN NUP"/>
    <property type="match status" value="1"/>
</dbReference>
<keyword evidence="5" id="KW-0479">Metal-binding</keyword>
<reference evidence="23 24" key="1">
    <citation type="journal article" date="2018" name="Gigascience">
        <title>Genomes of trombidid mites reveal novel predicted allergens and laterally-transferred genes associated with secondary metabolism.</title>
        <authorList>
            <person name="Dong X."/>
            <person name="Chaisiri K."/>
            <person name="Xia D."/>
            <person name="Armstrong S.D."/>
            <person name="Fang Y."/>
            <person name="Donnelly M.J."/>
            <person name="Kadowaki T."/>
            <person name="McGarry J.W."/>
            <person name="Darby A.C."/>
            <person name="Makepeace B.L."/>
        </authorList>
    </citation>
    <scope>NUCLEOTIDE SEQUENCE [LARGE SCALE GENOMIC DNA]</scope>
    <source>
        <strain evidence="23">UoL-WK</strain>
    </source>
</reference>
<feature type="region of interest" description="Disordered" evidence="21">
    <location>
        <begin position="718"/>
        <end position="792"/>
    </location>
</feature>
<dbReference type="SMART" id="SM00547">
    <property type="entry name" value="ZnF_RBZ"/>
    <property type="match status" value="3"/>
</dbReference>
<evidence type="ECO:0000256" key="16">
    <source>
        <dbReference type="ARBA" id="ARBA00060842"/>
    </source>
</evidence>
<comment type="cofactor">
    <cofactor evidence="1">
        <name>Zn(2+)</name>
        <dbReference type="ChEBI" id="CHEBI:29105"/>
    </cofactor>
</comment>
<keyword evidence="14" id="KW-0472">Membrane</keyword>
<dbReference type="OrthoDB" id="6437724at2759"/>
<comment type="subcellular location">
    <subcellularLocation>
        <location evidence="2">Nucleus membrane</location>
    </subcellularLocation>
    <subcellularLocation>
        <location evidence="3">Nucleus</location>
        <location evidence="3">Nuclear pore complex</location>
    </subcellularLocation>
</comment>
<keyword evidence="4" id="KW-0813">Transport</keyword>
<dbReference type="GO" id="GO:0031965">
    <property type="term" value="C:nuclear membrane"/>
    <property type="evidence" value="ECO:0007669"/>
    <property type="project" value="UniProtKB-SubCell"/>
</dbReference>
<evidence type="ECO:0000256" key="10">
    <source>
        <dbReference type="ARBA" id="ARBA00022927"/>
    </source>
</evidence>
<evidence type="ECO:0000256" key="1">
    <source>
        <dbReference type="ARBA" id="ARBA00001947"/>
    </source>
</evidence>
<dbReference type="GO" id="GO:0006405">
    <property type="term" value="P:RNA export from nucleus"/>
    <property type="evidence" value="ECO:0007669"/>
    <property type="project" value="TreeGrafter"/>
</dbReference>
<feature type="compositionally biased region" description="Low complexity" evidence="21">
    <location>
        <begin position="845"/>
        <end position="858"/>
    </location>
</feature>
<feature type="compositionally biased region" description="Basic and acidic residues" evidence="21">
    <location>
        <begin position="826"/>
        <end position="841"/>
    </location>
</feature>
<keyword evidence="12" id="KW-0238">DNA-binding</keyword>
<feature type="compositionally biased region" description="Low complexity" evidence="21">
    <location>
        <begin position="718"/>
        <end position="746"/>
    </location>
</feature>
<keyword evidence="8" id="KW-0509">mRNA transport</keyword>
<dbReference type="Pfam" id="PF00641">
    <property type="entry name" value="Zn_ribbon_RanBP"/>
    <property type="match status" value="2"/>
</dbReference>
<keyword evidence="13" id="KW-0906">Nuclear pore complex</keyword>
<keyword evidence="15" id="KW-0539">Nucleus</keyword>
<dbReference type="GO" id="GO:0005643">
    <property type="term" value="C:nuclear pore"/>
    <property type="evidence" value="ECO:0007669"/>
    <property type="project" value="UniProtKB-SubCell"/>
</dbReference>
<feature type="region of interest" description="Disordered" evidence="21">
    <location>
        <begin position="1137"/>
        <end position="1157"/>
    </location>
</feature>
<name>A0A3S3S104_9ACAR</name>
<dbReference type="STRING" id="1965070.A0A3S3S104"/>
<comment type="similarity">
    <text evidence="16">Belongs to the NUP153 family.</text>
</comment>
<protein>
    <recommendedName>
        <fullName evidence="17">Nuclear pore complex protein Nup153</fullName>
    </recommendedName>
    <alternativeName>
        <fullName evidence="19">153 kDa nucleoporin</fullName>
    </alternativeName>
    <alternativeName>
        <fullName evidence="18">Nucleoporin Nup153</fullName>
    </alternativeName>
</protein>
<dbReference type="PROSITE" id="PS01358">
    <property type="entry name" value="ZF_RANBP2_1"/>
    <property type="match status" value="2"/>
</dbReference>
<feature type="region of interest" description="Disordered" evidence="21">
    <location>
        <begin position="56"/>
        <end position="115"/>
    </location>
</feature>
<evidence type="ECO:0000256" key="20">
    <source>
        <dbReference type="PROSITE-ProRule" id="PRU00322"/>
    </source>
</evidence>
<gene>
    <name evidence="23" type="ORF">B4U79_04396</name>
</gene>
<dbReference type="PANTHER" id="PTHR23193:SF23">
    <property type="entry name" value="NUCLEAR PORE COMPLEX PROTEIN NUP153"/>
    <property type="match status" value="1"/>
</dbReference>
<dbReference type="GO" id="GO:0008139">
    <property type="term" value="F:nuclear localization sequence binding"/>
    <property type="evidence" value="ECO:0007669"/>
    <property type="project" value="TreeGrafter"/>
</dbReference>
<feature type="region of interest" description="Disordered" evidence="21">
    <location>
        <begin position="128"/>
        <end position="156"/>
    </location>
</feature>
<accession>A0A3S3S104</accession>
<dbReference type="GO" id="GO:0003677">
    <property type="term" value="F:DNA binding"/>
    <property type="evidence" value="ECO:0007669"/>
    <property type="project" value="UniProtKB-KW"/>
</dbReference>
<evidence type="ECO:0000256" key="11">
    <source>
        <dbReference type="ARBA" id="ARBA00023010"/>
    </source>
</evidence>
<dbReference type="GO" id="GO:0017056">
    <property type="term" value="F:structural constituent of nuclear pore"/>
    <property type="evidence" value="ECO:0007669"/>
    <property type="project" value="TreeGrafter"/>
</dbReference>
<dbReference type="Gene3D" id="4.10.1060.10">
    <property type="entry name" value="Zinc finger, RanBP2-type"/>
    <property type="match status" value="2"/>
</dbReference>
<evidence type="ECO:0000256" key="9">
    <source>
        <dbReference type="ARBA" id="ARBA00022833"/>
    </source>
</evidence>
<dbReference type="AlphaFoldDB" id="A0A3S3S104"/>
<feature type="region of interest" description="Disordered" evidence="21">
    <location>
        <begin position="1"/>
        <end position="26"/>
    </location>
</feature>
<evidence type="ECO:0000256" key="7">
    <source>
        <dbReference type="ARBA" id="ARBA00022771"/>
    </source>
</evidence>
<dbReference type="SUPFAM" id="SSF90209">
    <property type="entry name" value="Ran binding protein zinc finger-like"/>
    <property type="match status" value="2"/>
</dbReference>
<feature type="region of interest" description="Disordered" evidence="21">
    <location>
        <begin position="825"/>
        <end position="858"/>
    </location>
</feature>
<comment type="caution">
    <text evidence="23">The sequence shown here is derived from an EMBL/GenBank/DDBJ whole genome shotgun (WGS) entry which is preliminary data.</text>
</comment>
<keyword evidence="11" id="KW-0811">Translocation</keyword>
<evidence type="ECO:0000256" key="6">
    <source>
        <dbReference type="ARBA" id="ARBA00022737"/>
    </source>
</evidence>
<evidence type="ECO:0000256" key="2">
    <source>
        <dbReference type="ARBA" id="ARBA00004126"/>
    </source>
</evidence>
<evidence type="ECO:0000256" key="4">
    <source>
        <dbReference type="ARBA" id="ARBA00022448"/>
    </source>
</evidence>
<dbReference type="PROSITE" id="PS50199">
    <property type="entry name" value="ZF_RANBP2_2"/>
    <property type="match status" value="2"/>
</dbReference>
<proteinExistence type="inferred from homology"/>
<feature type="compositionally biased region" description="Basic residues" evidence="21">
    <location>
        <begin position="9"/>
        <end position="19"/>
    </location>
</feature>
<evidence type="ECO:0000256" key="18">
    <source>
        <dbReference type="ARBA" id="ARBA00078197"/>
    </source>
</evidence>
<evidence type="ECO:0000313" key="23">
    <source>
        <dbReference type="EMBL" id="RWS07670.1"/>
    </source>
</evidence>
<evidence type="ECO:0000256" key="21">
    <source>
        <dbReference type="SAM" id="MobiDB-lite"/>
    </source>
</evidence>
<evidence type="ECO:0000256" key="5">
    <source>
        <dbReference type="ARBA" id="ARBA00022723"/>
    </source>
</evidence>
<dbReference type="InterPro" id="IPR036443">
    <property type="entry name" value="Znf_RanBP2_sf"/>
</dbReference>
<evidence type="ECO:0000256" key="13">
    <source>
        <dbReference type="ARBA" id="ARBA00023132"/>
    </source>
</evidence>
<feature type="non-terminal residue" evidence="23">
    <location>
        <position position="1271"/>
    </location>
</feature>
<dbReference type="FunFam" id="4.10.1060.10:FF:000001">
    <property type="entry name" value="Nuclear pore complex protein Nup153"/>
    <property type="match status" value="1"/>
</dbReference>
<feature type="domain" description="RanBP2-type" evidence="22">
    <location>
        <begin position="613"/>
        <end position="642"/>
    </location>
</feature>
<feature type="compositionally biased region" description="Basic and acidic residues" evidence="21">
    <location>
        <begin position="90"/>
        <end position="107"/>
    </location>
</feature>
<evidence type="ECO:0000256" key="17">
    <source>
        <dbReference type="ARBA" id="ARBA00068609"/>
    </source>
</evidence>
<evidence type="ECO:0000256" key="3">
    <source>
        <dbReference type="ARBA" id="ARBA00004567"/>
    </source>
</evidence>